<dbReference type="GO" id="GO:0000160">
    <property type="term" value="P:phosphorelay signal transduction system"/>
    <property type="evidence" value="ECO:0007669"/>
    <property type="project" value="InterPro"/>
</dbReference>
<dbReference type="EMBL" id="FJ031030">
    <property type="protein sequence ID" value="ACN29725.1"/>
    <property type="molecule type" value="Genomic_DNA"/>
</dbReference>
<organism evidence="4">
    <name type="scientific">Nonomuraea longicatena</name>
    <dbReference type="NCBI Taxonomy" id="83682"/>
    <lineage>
        <taxon>Bacteria</taxon>
        <taxon>Bacillati</taxon>
        <taxon>Actinomycetota</taxon>
        <taxon>Actinomycetes</taxon>
        <taxon>Streptosporangiales</taxon>
        <taxon>Streptosporangiaceae</taxon>
        <taxon>Nonomuraea</taxon>
    </lineage>
</organism>
<feature type="domain" description="Response regulatory" evidence="3">
    <location>
        <begin position="4"/>
        <end position="114"/>
    </location>
</feature>
<evidence type="ECO:0000313" key="4">
    <source>
        <dbReference type="EMBL" id="ACN29725.1"/>
    </source>
</evidence>
<feature type="modified residue" description="4-aspartylphosphate" evidence="2">
    <location>
        <position position="54"/>
    </location>
</feature>
<dbReference type="SUPFAM" id="SSF52172">
    <property type="entry name" value="CheY-like"/>
    <property type="match status" value="1"/>
</dbReference>
<name>C9W356_9ACTN</name>
<dbReference type="SMART" id="SM00448">
    <property type="entry name" value="REC"/>
    <property type="match status" value="1"/>
</dbReference>
<sequence>MELHCLIVDDSRRFLQAASRLLELQGARIVGMATTGAEAVALTEELRPDVVLVDVGLREESGFDVAALLDGVPVIMISTQDGADLAQLVEASRAIGFLPKSGLSCAAIRDLLST</sequence>
<dbReference type="AlphaFoldDB" id="C9W356"/>
<evidence type="ECO:0000256" key="2">
    <source>
        <dbReference type="PROSITE-ProRule" id="PRU00169"/>
    </source>
</evidence>
<dbReference type="CDD" id="cd00156">
    <property type="entry name" value="REC"/>
    <property type="match status" value="1"/>
</dbReference>
<dbReference type="PANTHER" id="PTHR44591:SF3">
    <property type="entry name" value="RESPONSE REGULATORY DOMAIN-CONTAINING PROTEIN"/>
    <property type="match status" value="1"/>
</dbReference>
<reference evidence="4" key="2">
    <citation type="journal article" date="2009" name="Mol. Biosyst.">
        <title>Molecular cloning, sequence analysis and functional characterization of the gene cluster for biosynthesis of K-252a and its analogs.</title>
        <authorList>
            <person name="Chiu H.T."/>
            <person name="Chen Y.L."/>
            <person name="Chen C.Y."/>
            <person name="Jin C."/>
            <person name="Lee M.N."/>
            <person name="Lin Y.C."/>
        </authorList>
    </citation>
    <scope>NUCLEOTIDE SEQUENCE</scope>
    <source>
        <strain evidence="4">NRRL15532</strain>
    </source>
</reference>
<proteinExistence type="predicted"/>
<protein>
    <submittedName>
        <fullName evidence="4">Two-component system response regulator</fullName>
    </submittedName>
</protein>
<evidence type="ECO:0000256" key="1">
    <source>
        <dbReference type="ARBA" id="ARBA00022553"/>
    </source>
</evidence>
<dbReference type="Gene3D" id="3.40.50.2300">
    <property type="match status" value="1"/>
</dbReference>
<reference evidence="4" key="1">
    <citation type="submission" date="2008-08" db="EMBL/GenBank/DDBJ databases">
        <authorList>
            <person name="Chiu H.-T."/>
        </authorList>
    </citation>
    <scope>NUCLEOTIDE SEQUENCE</scope>
    <source>
        <strain evidence="4">NRRL15532</strain>
    </source>
</reference>
<evidence type="ECO:0000259" key="3">
    <source>
        <dbReference type="PROSITE" id="PS50110"/>
    </source>
</evidence>
<accession>C9W356</accession>
<dbReference type="InterPro" id="IPR001789">
    <property type="entry name" value="Sig_transdc_resp-reg_receiver"/>
</dbReference>
<dbReference type="PROSITE" id="PS50110">
    <property type="entry name" value="RESPONSE_REGULATORY"/>
    <property type="match status" value="1"/>
</dbReference>
<dbReference type="PANTHER" id="PTHR44591">
    <property type="entry name" value="STRESS RESPONSE REGULATOR PROTEIN 1"/>
    <property type="match status" value="1"/>
</dbReference>
<dbReference type="Pfam" id="PF00072">
    <property type="entry name" value="Response_reg"/>
    <property type="match status" value="1"/>
</dbReference>
<keyword evidence="1 2" id="KW-0597">Phosphoprotein</keyword>
<dbReference type="RefSeq" id="WP_343952290.1">
    <property type="nucleotide sequence ID" value="NZ_BAAAHQ010000024.1"/>
</dbReference>
<dbReference type="InterPro" id="IPR011006">
    <property type="entry name" value="CheY-like_superfamily"/>
</dbReference>
<dbReference type="InterPro" id="IPR050595">
    <property type="entry name" value="Bact_response_regulator"/>
</dbReference>